<evidence type="ECO:0000256" key="5">
    <source>
        <dbReference type="ARBA" id="ARBA00023242"/>
    </source>
</evidence>
<evidence type="ECO:0000313" key="9">
    <source>
        <dbReference type="EMBL" id="KAG6771129.1"/>
    </source>
</evidence>
<feature type="region of interest" description="Disordered" evidence="7">
    <location>
        <begin position="1410"/>
        <end position="1445"/>
    </location>
</feature>
<feature type="region of interest" description="Disordered" evidence="7">
    <location>
        <begin position="1"/>
        <end position="100"/>
    </location>
</feature>
<dbReference type="InterPro" id="IPR035019">
    <property type="entry name" value="Spt6_SH2_N"/>
</dbReference>
<dbReference type="Proteomes" id="UP000886885">
    <property type="component" value="Chromosome 6A"/>
</dbReference>
<dbReference type="FunFam" id="3.30.420.140:FF:000006">
    <property type="entry name" value="Transcription elongation factor spt6"/>
    <property type="match status" value="1"/>
</dbReference>
<dbReference type="InterPro" id="IPR032706">
    <property type="entry name" value="Spt6_HHH"/>
</dbReference>
<evidence type="ECO:0000259" key="8">
    <source>
        <dbReference type="PROSITE" id="PS50126"/>
    </source>
</evidence>
<evidence type="ECO:0000256" key="4">
    <source>
        <dbReference type="ARBA" id="ARBA00023163"/>
    </source>
</evidence>
<feature type="compositionally biased region" description="Gly residues" evidence="7">
    <location>
        <begin position="1569"/>
        <end position="1603"/>
    </location>
</feature>
<dbReference type="InterPro" id="IPR028083">
    <property type="entry name" value="Spt6_acidic_N_dom"/>
</dbReference>
<dbReference type="InterPro" id="IPR041692">
    <property type="entry name" value="HHH_9"/>
</dbReference>
<dbReference type="CDD" id="cd09918">
    <property type="entry name" value="SH2_Nterm_SPT6_like"/>
    <property type="match status" value="1"/>
</dbReference>
<dbReference type="Pfam" id="PF14639">
    <property type="entry name" value="YqgF"/>
    <property type="match status" value="1"/>
</dbReference>
<feature type="region of interest" description="Disordered" evidence="7">
    <location>
        <begin position="1491"/>
        <end position="1654"/>
    </location>
</feature>
<dbReference type="Pfam" id="PF14633">
    <property type="entry name" value="SH2_2"/>
    <property type="match status" value="1"/>
</dbReference>
<dbReference type="InterPro" id="IPR028231">
    <property type="entry name" value="Spt6_YqgF"/>
</dbReference>
<dbReference type="InterPro" id="IPR035420">
    <property type="entry name" value="Spt6_SH2"/>
</dbReference>
<dbReference type="PIRSF" id="PIRSF036947">
    <property type="entry name" value="Spt6"/>
    <property type="match status" value="1"/>
</dbReference>
<accession>A0A8X8CY77</accession>
<feature type="compositionally biased region" description="Basic and acidic residues" evidence="7">
    <location>
        <begin position="74"/>
        <end position="85"/>
    </location>
</feature>
<dbReference type="InterPro" id="IPR035018">
    <property type="entry name" value="Spt6_SH2_C"/>
</dbReference>
<dbReference type="FunFam" id="3.30.505.10:FF:000050">
    <property type="entry name" value="Transcription elongation factor spt6"/>
    <property type="match status" value="1"/>
</dbReference>
<feature type="domain" description="S1 motif" evidence="8">
    <location>
        <begin position="1080"/>
        <end position="1151"/>
    </location>
</feature>
<evidence type="ECO:0000256" key="1">
    <source>
        <dbReference type="ARBA" id="ARBA00004123"/>
    </source>
</evidence>
<keyword evidence="10" id="KW-1185">Reference proteome</keyword>
<dbReference type="InterPro" id="IPR017072">
    <property type="entry name" value="TF_Spt6"/>
</dbReference>
<dbReference type="Pfam" id="PF14632">
    <property type="entry name" value="SPT6_acidic"/>
    <property type="match status" value="1"/>
</dbReference>
<comment type="subcellular location">
    <subcellularLocation>
        <location evidence="1 6">Nucleus</location>
    </subcellularLocation>
</comment>
<dbReference type="GO" id="GO:0003676">
    <property type="term" value="F:nucleic acid binding"/>
    <property type="evidence" value="ECO:0007669"/>
    <property type="project" value="InterPro"/>
</dbReference>
<feature type="compositionally biased region" description="Basic and acidic residues" evidence="7">
    <location>
        <begin position="1527"/>
        <end position="1547"/>
    </location>
</feature>
<dbReference type="GO" id="GO:0042393">
    <property type="term" value="F:histone binding"/>
    <property type="evidence" value="ECO:0007669"/>
    <property type="project" value="TreeGrafter"/>
</dbReference>
<dbReference type="Pfam" id="PF14635">
    <property type="entry name" value="HHH_7"/>
    <property type="match status" value="1"/>
</dbReference>
<dbReference type="PROSITE" id="PS50126">
    <property type="entry name" value="S1"/>
    <property type="match status" value="1"/>
</dbReference>
<evidence type="ECO:0000256" key="3">
    <source>
        <dbReference type="ARBA" id="ARBA00023015"/>
    </source>
</evidence>
<dbReference type="InterPro" id="IPR049540">
    <property type="entry name" value="Spt6-like_S1"/>
</dbReference>
<dbReference type="CDD" id="cd09928">
    <property type="entry name" value="SH2_Cterm_SPT6_like"/>
    <property type="match status" value="1"/>
</dbReference>
<dbReference type="GO" id="GO:0034728">
    <property type="term" value="P:nucleosome organization"/>
    <property type="evidence" value="ECO:0007669"/>
    <property type="project" value="TreeGrafter"/>
</dbReference>
<feature type="compositionally biased region" description="Basic and acidic residues" evidence="7">
    <location>
        <begin position="1424"/>
        <end position="1436"/>
    </location>
</feature>
<dbReference type="FunFam" id="3.30.505.10:FF:000047">
    <property type="entry name" value="Transcription elongation factor spt6"/>
    <property type="match status" value="1"/>
</dbReference>
<dbReference type="FunFam" id="1.10.3500.10:FF:000004">
    <property type="entry name" value="Transcription elongation factor spt6"/>
    <property type="match status" value="1"/>
</dbReference>
<feature type="compositionally biased region" description="Acidic residues" evidence="7">
    <location>
        <begin position="7"/>
        <end position="22"/>
    </location>
</feature>
<reference evidence="9" key="1">
    <citation type="journal article" date="2020" name="bioRxiv">
        <title>Hybrid origin of Populus tomentosa Carr. identified through genome sequencing and phylogenomic analysis.</title>
        <authorList>
            <person name="An X."/>
            <person name="Gao K."/>
            <person name="Chen Z."/>
            <person name="Li J."/>
            <person name="Yang X."/>
            <person name="Yang X."/>
            <person name="Zhou J."/>
            <person name="Guo T."/>
            <person name="Zhao T."/>
            <person name="Huang S."/>
            <person name="Miao D."/>
            <person name="Khan W.U."/>
            <person name="Rao P."/>
            <person name="Ye M."/>
            <person name="Lei B."/>
            <person name="Liao W."/>
            <person name="Wang J."/>
            <person name="Ji L."/>
            <person name="Li Y."/>
            <person name="Guo B."/>
            <person name="Mustafa N.S."/>
            <person name="Li S."/>
            <person name="Yun Q."/>
            <person name="Keller S.R."/>
            <person name="Mao J."/>
            <person name="Zhang R."/>
            <person name="Strauss S.H."/>
        </authorList>
    </citation>
    <scope>NUCLEOTIDE SEQUENCE</scope>
    <source>
        <strain evidence="9">GM15</strain>
        <tissue evidence="9">Leaf</tissue>
    </source>
</reference>
<dbReference type="Pfam" id="PF17674">
    <property type="entry name" value="HHH_9"/>
    <property type="match status" value="1"/>
</dbReference>
<dbReference type="GO" id="GO:0008023">
    <property type="term" value="C:transcription elongation factor complex"/>
    <property type="evidence" value="ECO:0007669"/>
    <property type="project" value="TreeGrafter"/>
</dbReference>
<dbReference type="GO" id="GO:0031491">
    <property type="term" value="F:nucleosome binding"/>
    <property type="evidence" value="ECO:0007669"/>
    <property type="project" value="TreeGrafter"/>
</dbReference>
<proteinExistence type="inferred from homology"/>
<dbReference type="GO" id="GO:0009793">
    <property type="term" value="P:embryo development ending in seed dormancy"/>
    <property type="evidence" value="ECO:0007669"/>
    <property type="project" value="UniProtKB-ARBA"/>
</dbReference>
<comment type="function">
    <text evidence="6">Transcription elongation factor that enhances transcription elongation by RNA polymerase II (RNAPII).</text>
</comment>
<feature type="compositionally biased region" description="Polar residues" evidence="7">
    <location>
        <begin position="1645"/>
        <end position="1654"/>
    </location>
</feature>
<dbReference type="InterPro" id="IPR055179">
    <property type="entry name" value="Tex-like_central_region"/>
</dbReference>
<dbReference type="OrthoDB" id="995477at2759"/>
<gene>
    <name evidence="9" type="ORF">POTOM_022475</name>
</gene>
<dbReference type="Pfam" id="PF22706">
    <property type="entry name" value="Tex_central_region"/>
    <property type="match status" value="1"/>
</dbReference>
<dbReference type="InterPro" id="IPR006641">
    <property type="entry name" value="YqgF/RNaseH-like_dom"/>
</dbReference>
<keyword evidence="4 6" id="KW-0804">Transcription</keyword>
<dbReference type="Pfam" id="PF21710">
    <property type="entry name" value="Spt6_S1"/>
    <property type="match status" value="1"/>
</dbReference>
<comment type="caution">
    <text evidence="9">The sequence shown here is derived from an EMBL/GenBank/DDBJ whole genome shotgun (WGS) entry which is preliminary data.</text>
</comment>
<dbReference type="PANTHER" id="PTHR10145:SF6">
    <property type="entry name" value="TRANSCRIPTION ELONGATION FACTOR SPT6"/>
    <property type="match status" value="1"/>
</dbReference>
<dbReference type="InterPro" id="IPR003029">
    <property type="entry name" value="S1_domain"/>
</dbReference>
<dbReference type="FunFam" id="2.40.50.140:FF:000256">
    <property type="entry name" value="Transcription elongation factor spt6"/>
    <property type="match status" value="1"/>
</dbReference>
<dbReference type="EMBL" id="JAAWWB010000011">
    <property type="protein sequence ID" value="KAG6771129.1"/>
    <property type="molecule type" value="Genomic_DNA"/>
</dbReference>
<organism evidence="9 10">
    <name type="scientific">Populus tomentosa</name>
    <name type="common">Chinese white poplar</name>
    <dbReference type="NCBI Taxonomy" id="118781"/>
    <lineage>
        <taxon>Eukaryota</taxon>
        <taxon>Viridiplantae</taxon>
        <taxon>Streptophyta</taxon>
        <taxon>Embryophyta</taxon>
        <taxon>Tracheophyta</taxon>
        <taxon>Spermatophyta</taxon>
        <taxon>Magnoliopsida</taxon>
        <taxon>eudicotyledons</taxon>
        <taxon>Gunneridae</taxon>
        <taxon>Pentapetalae</taxon>
        <taxon>rosids</taxon>
        <taxon>fabids</taxon>
        <taxon>Malpighiales</taxon>
        <taxon>Salicaceae</taxon>
        <taxon>Saliceae</taxon>
        <taxon>Populus</taxon>
    </lineage>
</organism>
<feature type="compositionally biased region" description="Acidic residues" evidence="7">
    <location>
        <begin position="32"/>
        <end position="49"/>
    </location>
</feature>
<sequence>MGKNVVSDEEDEVELEDEDEREPVDGDRIGRDDDDDEDEAEDVLDEDDYELLRDNNVYHHRPKDSKKFKRLKKAQRDSDEDRYGLSDDEFDGSGKGGRTAEEKLKRSLFGDDEGMHILHLFFPIIGVPLEDMPEEEEQEEVEEDADIGDEDEMADFIVDEDDDDGTLVRRKKLKKKKSQQASGVSSSALQEAQEIFGDVDELIQLRRQGLESGEWRERRLEDEFEPTVLSEKYMTEKDDQIRMTDIPERMQVSEGSTGPPPLDDFSIMEESNWIYSQIASGTLPLFAESGLLINKDDVTRLLELHHIQKLDIPFIAMYRKEECLSLLKDPEQHEDDENPYDTGRIPTFKWHKVLWAIQDLDRKWLLLQKRKSALNAYYNKRFEEESRRIYDETRLNLNQQLFESILKSLKTAESEREVDDVDAKFNLHFPPGEVVVDEGQYKRPMRRSQYSVCSKAGLWEVASKFGYSAEQLGMQLSLLKMEDELQDAKETPEEMASNFTCAMFESPQTVLKGARHMAAVEISCEPCVRRYVRLIFMDKAVVSTSPTSDGKAAIDSFHQFAGIKWLREKPVKKFEDAQWLLIQKAEEEKLLQVTIKLPQKVMDQLIDDCNGRYLSIGVSKYAQLWNEQRSLILKDALFAFLLPSMEKEARSLLTSRAKNRLLWEYGKVFWNKVSVGPYQRKESDISMDDEAAPRVMACCWGPGKPATTFVMLDSSGEVLDVLYAGSLTLRSQHANDQQRKKNDQQRVLKFMTDHQPHVVVLGAVHLSCTKLKDDIYEIIFKMVEENPRDVGHEMDELSIVYGDESLPRLYENSRISSDQLPGQSGIVKRAVALGRYLQNPLAMVATLCGPAREILSWKLNPLENFLTPDDKYMVIEQVMVDATNQVGLDINLATSHEWLFAPLQFISGLGPRKAASLQRSLVRTGAIFTRKDFVTAHGLGKKVFVNAVGFLRVRRSGLAASSSQFIDVLDDTRIHPESYGLAQELAKVIYEKDSGDVNDDDDALEMAIEYVKERPNLLKTFVFDKYLEDKKRENKKETFMDIRRELIQGFQDWRKQYKEPTQDEEFYMISGETEDTLAEGIIVQATVRRVQGGKAICALESGLTGILTKEDYTDDWRDIPELSDKLREDDILTCKIKSIQKNRYQVFLVCKDTEMRNNRYQLARNLDHYYHEDQSSLRSEQEKVRKERELAKKHFKPRMIVHPRFQNITADEAMEFLSDKDPGESIIRPSSRGPSYLTLTLKVYNVVYAHKDIVEGGKEHKDITSVLRIGKTLKIGEDTFEDLDEVMDRYVDPLVSYLKAMLSYRKFRSGTKAEVDELLRIEKSQQPTRIVYAFGICHEHPGTFILTYIRSTNPHHEYVGLYPKGFKFRKRMFEDIDRLVAYFQKHIDDSLHESAPSIRSVAAMVPMRSPATGGSSWGGSTYEGGRRGQSFDRERSSGPGSRTGKAFKNRVDVRYVEANHLRYHFVACSISGCTTGLQAVLADFRGRNDYRSGGSRDGHQSGAPRPYSGRGRGRGSYNSGGGSNSGNERRDSGYDKPRWDSGTKDGDEGWGSFPGAKVQNSPGREAFPGGWGTGASSGGNGWGGGASGGDNSGWGHGTGGGTDSGNSGRGATSSKRDSAQRGWGAAGGGNGNGSDSGHGSRGGSTNDENSGWGQ</sequence>
<dbReference type="PANTHER" id="PTHR10145">
    <property type="entry name" value="TRANSCRIPTION ELONGATION FACTOR SPT6"/>
    <property type="match status" value="1"/>
</dbReference>
<dbReference type="GO" id="GO:0140673">
    <property type="term" value="P:transcription elongation-coupled chromatin remodeling"/>
    <property type="evidence" value="ECO:0007669"/>
    <property type="project" value="InterPro"/>
</dbReference>
<evidence type="ECO:0000313" key="10">
    <source>
        <dbReference type="Proteomes" id="UP000886885"/>
    </source>
</evidence>
<feature type="compositionally biased region" description="Gly residues" evidence="7">
    <location>
        <begin position="1624"/>
        <end position="1642"/>
    </location>
</feature>
<evidence type="ECO:0000256" key="2">
    <source>
        <dbReference type="ARBA" id="ARBA00009253"/>
    </source>
</evidence>
<name>A0A8X8CY77_POPTO</name>
<protein>
    <recommendedName>
        <fullName evidence="6">Transcription elongation factor spt6</fullName>
    </recommendedName>
</protein>
<evidence type="ECO:0000256" key="6">
    <source>
        <dbReference type="PIRNR" id="PIRNR036947"/>
    </source>
</evidence>
<comment type="similarity">
    <text evidence="2 6">Belongs to the SPT6 family.</text>
</comment>
<dbReference type="FunFam" id="1.10.10.2740:FF:000002">
    <property type="entry name" value="Transcription elongation factor Spt6"/>
    <property type="match status" value="1"/>
</dbReference>
<keyword evidence="3" id="KW-0805">Transcription regulation</keyword>
<dbReference type="SMART" id="SM00316">
    <property type="entry name" value="S1"/>
    <property type="match status" value="1"/>
</dbReference>
<feature type="compositionally biased region" description="Basic residues" evidence="7">
    <location>
        <begin position="58"/>
        <end position="73"/>
    </location>
</feature>
<dbReference type="FunFam" id="1.10.150.850:FF:000001">
    <property type="entry name" value="Transcription elongation factor spt6"/>
    <property type="match status" value="1"/>
</dbReference>
<dbReference type="FunFam" id="1.10.10.650:FF:000003">
    <property type="entry name" value="Transcription elongation factor spt6"/>
    <property type="match status" value="1"/>
</dbReference>
<evidence type="ECO:0000256" key="7">
    <source>
        <dbReference type="SAM" id="MobiDB-lite"/>
    </source>
</evidence>
<keyword evidence="5 6" id="KW-0539">Nucleus</keyword>
<dbReference type="SMART" id="SM00732">
    <property type="entry name" value="YqgFc"/>
    <property type="match status" value="1"/>
</dbReference>